<evidence type="ECO:0000256" key="1">
    <source>
        <dbReference type="SAM" id="MobiDB-lite"/>
    </source>
</evidence>
<dbReference type="PANTHER" id="PTHR33223">
    <property type="entry name" value="CCHC-TYPE DOMAIN-CONTAINING PROTEIN"/>
    <property type="match status" value="1"/>
</dbReference>
<feature type="compositionally biased region" description="Polar residues" evidence="1">
    <location>
        <begin position="321"/>
        <end position="333"/>
    </location>
</feature>
<dbReference type="AlphaFoldDB" id="A0AAV1U5R8"/>
<organism evidence="3 4">
    <name type="scientific">Peronospora matthiolae</name>
    <dbReference type="NCBI Taxonomy" id="2874970"/>
    <lineage>
        <taxon>Eukaryota</taxon>
        <taxon>Sar</taxon>
        <taxon>Stramenopiles</taxon>
        <taxon>Oomycota</taxon>
        <taxon>Peronosporomycetes</taxon>
        <taxon>Peronosporales</taxon>
        <taxon>Peronosporaceae</taxon>
        <taxon>Peronospora</taxon>
    </lineage>
</organism>
<comment type="caution">
    <text evidence="3">The sequence shown here is derived from an EMBL/GenBank/DDBJ whole genome shotgun (WGS) entry which is preliminary data.</text>
</comment>
<dbReference type="Pfam" id="PF03732">
    <property type="entry name" value="Retrotrans_gag"/>
    <property type="match status" value="1"/>
</dbReference>
<dbReference type="Proteomes" id="UP001162060">
    <property type="component" value="Unassembled WGS sequence"/>
</dbReference>
<evidence type="ECO:0000313" key="4">
    <source>
        <dbReference type="Proteomes" id="UP001162060"/>
    </source>
</evidence>
<gene>
    <name evidence="3" type="ORF">PM001_LOCUS15069</name>
</gene>
<sequence>MENITPLSEAQKVALDKLTASLGPEYVEFLVSQGPEVLNARVESFMQYEATLLGQVQDQIASAMPTRYVSLPDEEAKPRPLRVEVKNYSGKEGENLILWIREIEMAMRSGLITLDHQQVSLAISKLDGRAREWALTCSTSVDIAFPTWELLKLQLVQVFSPPNQAYRVRSRFLSTRQGKNELSDYVQELRTLMAAMQSDPLPEAVHVTIFMEGLRTGIARTEVFWVHPSTFEEAMRIALNAEHNFKSARLGWNGYNPRSVRANYSGTTAYNRPEPMDLSYAEDGGEAELQAAEQKHVVRRCFTCGSTKHFRPGCPLRKQRQTTSQHSSPSQKSGMARGNAEPSRRGAP</sequence>
<feature type="region of interest" description="Disordered" evidence="1">
    <location>
        <begin position="312"/>
        <end position="348"/>
    </location>
</feature>
<name>A0AAV1U5R8_9STRA</name>
<feature type="domain" description="Retrotransposon gag" evidence="2">
    <location>
        <begin position="121"/>
        <end position="216"/>
    </location>
</feature>
<dbReference type="PANTHER" id="PTHR33223:SF6">
    <property type="entry name" value="CCHC-TYPE DOMAIN-CONTAINING PROTEIN"/>
    <property type="match status" value="1"/>
</dbReference>
<reference evidence="3" key="1">
    <citation type="submission" date="2024-01" db="EMBL/GenBank/DDBJ databases">
        <authorList>
            <person name="Webb A."/>
        </authorList>
    </citation>
    <scope>NUCLEOTIDE SEQUENCE</scope>
    <source>
        <strain evidence="3">Pm1</strain>
    </source>
</reference>
<dbReference type="InterPro" id="IPR005162">
    <property type="entry name" value="Retrotrans_gag_dom"/>
</dbReference>
<accession>A0AAV1U5R8</accession>
<evidence type="ECO:0000259" key="2">
    <source>
        <dbReference type="Pfam" id="PF03732"/>
    </source>
</evidence>
<evidence type="ECO:0000313" key="3">
    <source>
        <dbReference type="EMBL" id="CAK7929919.1"/>
    </source>
</evidence>
<dbReference type="EMBL" id="CAKLBY020000154">
    <property type="protein sequence ID" value="CAK7929919.1"/>
    <property type="molecule type" value="Genomic_DNA"/>
</dbReference>
<protein>
    <recommendedName>
        <fullName evidence="2">Retrotransposon gag domain-containing protein</fullName>
    </recommendedName>
</protein>
<proteinExistence type="predicted"/>